<name>A0A5J4UIP8_9EUKA</name>
<dbReference type="AlphaFoldDB" id="A0A5J4UIP8"/>
<accession>A0A5J4UIP8</accession>
<evidence type="ECO:0000313" key="1">
    <source>
        <dbReference type="EMBL" id="KAA6370337.1"/>
    </source>
</evidence>
<protein>
    <submittedName>
        <fullName evidence="1">Uncharacterized protein</fullName>
    </submittedName>
</protein>
<gene>
    <name evidence="1" type="ORF">EZS28_034136</name>
</gene>
<dbReference type="Proteomes" id="UP000324800">
    <property type="component" value="Unassembled WGS sequence"/>
</dbReference>
<sequence>MPTTKNFIFHSMSCTSIPKRSALSIFRKILVNVLSRWRKTSEKMISTPEFNMIGSNMSADEMNERYARTILCVAGREVDDEQNKIQKDFEENKGNVNENGVMACPPIFSDIFLFEVNKNIGWRIRNIFKDVFFVCFEWKSSDVVYYSGR</sequence>
<dbReference type="EMBL" id="SNRW01015486">
    <property type="protein sequence ID" value="KAA6370337.1"/>
    <property type="molecule type" value="Genomic_DNA"/>
</dbReference>
<proteinExistence type="predicted"/>
<reference evidence="1 2" key="1">
    <citation type="submission" date="2019-03" db="EMBL/GenBank/DDBJ databases">
        <title>Single cell metagenomics reveals metabolic interactions within the superorganism composed of flagellate Streblomastix strix and complex community of Bacteroidetes bacteria on its surface.</title>
        <authorList>
            <person name="Treitli S.C."/>
            <person name="Kolisko M."/>
            <person name="Husnik F."/>
            <person name="Keeling P."/>
            <person name="Hampl V."/>
        </authorList>
    </citation>
    <scope>NUCLEOTIDE SEQUENCE [LARGE SCALE GENOMIC DNA]</scope>
    <source>
        <strain evidence="1">ST1C</strain>
    </source>
</reference>
<evidence type="ECO:0000313" key="2">
    <source>
        <dbReference type="Proteomes" id="UP000324800"/>
    </source>
</evidence>
<organism evidence="1 2">
    <name type="scientific">Streblomastix strix</name>
    <dbReference type="NCBI Taxonomy" id="222440"/>
    <lineage>
        <taxon>Eukaryota</taxon>
        <taxon>Metamonada</taxon>
        <taxon>Preaxostyla</taxon>
        <taxon>Oxymonadida</taxon>
        <taxon>Streblomastigidae</taxon>
        <taxon>Streblomastix</taxon>
    </lineage>
</organism>
<comment type="caution">
    <text evidence="1">The sequence shown here is derived from an EMBL/GenBank/DDBJ whole genome shotgun (WGS) entry which is preliminary data.</text>
</comment>